<sequence>MYDQLVTLLHRQATALEAVESRLRALELLVVADEERFLVQAMEDLEQAAERLAALELGRTLVLATAGLPVDASATELAGAVDPDTHALFTDVVVRLRTATNGVADARARAAAVLGAAAEDVRQRLAAAEAAVIV</sequence>
<organism evidence="2 3">
    <name type="scientific">Egicoccus halophilus</name>
    <dbReference type="NCBI Taxonomy" id="1670830"/>
    <lineage>
        <taxon>Bacteria</taxon>
        <taxon>Bacillati</taxon>
        <taxon>Actinomycetota</taxon>
        <taxon>Nitriliruptoria</taxon>
        <taxon>Egicoccales</taxon>
        <taxon>Egicoccaceae</taxon>
        <taxon>Egicoccus</taxon>
    </lineage>
</organism>
<accession>A0A8J3A8A3</accession>
<reference evidence="2" key="2">
    <citation type="submission" date="2020-09" db="EMBL/GenBank/DDBJ databases">
        <authorList>
            <person name="Sun Q."/>
            <person name="Zhou Y."/>
        </authorList>
    </citation>
    <scope>NUCLEOTIDE SEQUENCE</scope>
    <source>
        <strain evidence="2">CGMCC 1.14988</strain>
    </source>
</reference>
<reference evidence="2" key="1">
    <citation type="journal article" date="2014" name="Int. J. Syst. Evol. Microbiol.">
        <title>Complete genome sequence of Corynebacterium casei LMG S-19264T (=DSM 44701T), isolated from a smear-ripened cheese.</title>
        <authorList>
            <consortium name="US DOE Joint Genome Institute (JGI-PGF)"/>
            <person name="Walter F."/>
            <person name="Albersmeier A."/>
            <person name="Kalinowski J."/>
            <person name="Ruckert C."/>
        </authorList>
    </citation>
    <scope>NUCLEOTIDE SEQUENCE</scope>
    <source>
        <strain evidence="2">CGMCC 1.14988</strain>
    </source>
</reference>
<name>A0A8J3A8A3_9ACTN</name>
<keyword evidence="3" id="KW-1185">Reference proteome</keyword>
<evidence type="ECO:0000313" key="2">
    <source>
        <dbReference type="EMBL" id="GGI06658.1"/>
    </source>
</evidence>
<dbReference type="Proteomes" id="UP000650511">
    <property type="component" value="Unassembled WGS sequence"/>
</dbReference>
<dbReference type="RefSeq" id="WP_130649030.1">
    <property type="nucleotide sequence ID" value="NZ_BMHA01000007.1"/>
</dbReference>
<gene>
    <name evidence="2" type="ORF">GCM10011354_20190</name>
</gene>
<dbReference type="AlphaFoldDB" id="A0A8J3A8A3"/>
<dbReference type="EMBL" id="BMHA01000007">
    <property type="protein sequence ID" value="GGI06658.1"/>
    <property type="molecule type" value="Genomic_DNA"/>
</dbReference>
<keyword evidence="1" id="KW-0175">Coiled coil</keyword>
<protein>
    <recommendedName>
        <fullName evidence="4">FlgN protein</fullName>
    </recommendedName>
</protein>
<evidence type="ECO:0000256" key="1">
    <source>
        <dbReference type="SAM" id="Coils"/>
    </source>
</evidence>
<proteinExistence type="predicted"/>
<evidence type="ECO:0008006" key="4">
    <source>
        <dbReference type="Google" id="ProtNLM"/>
    </source>
</evidence>
<comment type="caution">
    <text evidence="2">The sequence shown here is derived from an EMBL/GenBank/DDBJ whole genome shotgun (WGS) entry which is preliminary data.</text>
</comment>
<evidence type="ECO:0000313" key="3">
    <source>
        <dbReference type="Proteomes" id="UP000650511"/>
    </source>
</evidence>
<feature type="coiled-coil region" evidence="1">
    <location>
        <begin position="16"/>
        <end position="58"/>
    </location>
</feature>